<proteinExistence type="predicted"/>
<dbReference type="PANTHER" id="PTHR12304:SF4">
    <property type="entry name" value="URIDINE NUCLEOSIDASE"/>
    <property type="match status" value="1"/>
</dbReference>
<evidence type="ECO:0000259" key="3">
    <source>
        <dbReference type="Pfam" id="PF01156"/>
    </source>
</evidence>
<gene>
    <name evidence="4" type="ORF">F6X38_15150</name>
</gene>
<evidence type="ECO:0000256" key="2">
    <source>
        <dbReference type="ARBA" id="ARBA00023295"/>
    </source>
</evidence>
<dbReference type="Proteomes" id="UP000432089">
    <property type="component" value="Unassembled WGS sequence"/>
</dbReference>
<dbReference type="Pfam" id="PF01156">
    <property type="entry name" value="IU_nuc_hydro"/>
    <property type="match status" value="1"/>
</dbReference>
<keyword evidence="2" id="KW-0326">Glycosidase</keyword>
<keyword evidence="1 4" id="KW-0378">Hydrolase</keyword>
<sequence length="323" mass="33885">MPTRKVVFDTDPGVDDATALLFLLADPEIELLGITSVWGNATVETTTRNALYLAERFGYAGPVARGAGGPVAGGAAEVDPDIHGHNGLGDIDLPARIGMKADARPAHRFIIDTVRAAPGEVTLLAVGPLTNLALALREDPAFATLVKEVVIMGGGFGFNGHLGNVTPAAEANIGNDPEAADEVFAADWPLVAIGLDATMETMMSTDYLAALREAAGEAGRFVWDVTRSYAGFYRRTLGVDGIFAHDSLAAAYLTAPELVTTRAGAIRTVLDGFARGQTIQSPDTREFVPGAWAGRRAHLVATGVDAPAFLSLYAERMRQLAAG</sequence>
<dbReference type="Gene3D" id="3.90.245.10">
    <property type="entry name" value="Ribonucleoside hydrolase-like"/>
    <property type="match status" value="1"/>
</dbReference>
<feature type="domain" description="Inosine/uridine-preferring nucleoside hydrolase" evidence="3">
    <location>
        <begin position="6"/>
        <end position="310"/>
    </location>
</feature>
<reference evidence="4 5" key="1">
    <citation type="submission" date="2019-09" db="EMBL/GenBank/DDBJ databases">
        <title>YIM 132180 draft genome.</title>
        <authorList>
            <person name="Zhang K."/>
        </authorList>
    </citation>
    <scope>NUCLEOTIDE SEQUENCE [LARGE SCALE GENOMIC DNA]</scope>
    <source>
        <strain evidence="4 5">YIM 132180</strain>
    </source>
</reference>
<dbReference type="InterPro" id="IPR023186">
    <property type="entry name" value="IUNH"/>
</dbReference>
<dbReference type="SUPFAM" id="SSF53590">
    <property type="entry name" value="Nucleoside hydrolase"/>
    <property type="match status" value="1"/>
</dbReference>
<dbReference type="GO" id="GO:0008477">
    <property type="term" value="F:purine nucleosidase activity"/>
    <property type="evidence" value="ECO:0007669"/>
    <property type="project" value="TreeGrafter"/>
</dbReference>
<organism evidence="4 5">
    <name type="scientific">Plantimonas leprariae</name>
    <dbReference type="NCBI Taxonomy" id="2615207"/>
    <lineage>
        <taxon>Bacteria</taxon>
        <taxon>Pseudomonadati</taxon>
        <taxon>Pseudomonadota</taxon>
        <taxon>Alphaproteobacteria</taxon>
        <taxon>Hyphomicrobiales</taxon>
        <taxon>Aurantimonadaceae</taxon>
        <taxon>Plantimonas</taxon>
    </lineage>
</organism>
<dbReference type="InterPro" id="IPR001910">
    <property type="entry name" value="Inosine/uridine_hydrolase_dom"/>
</dbReference>
<dbReference type="PANTHER" id="PTHR12304">
    <property type="entry name" value="INOSINE-URIDINE PREFERRING NUCLEOSIDE HYDROLASE"/>
    <property type="match status" value="1"/>
</dbReference>
<dbReference type="InterPro" id="IPR036452">
    <property type="entry name" value="Ribo_hydro-like"/>
</dbReference>
<keyword evidence="5" id="KW-1185">Reference proteome</keyword>
<dbReference type="EMBL" id="VZDO01000012">
    <property type="protein sequence ID" value="KAB0678820.1"/>
    <property type="molecule type" value="Genomic_DNA"/>
</dbReference>
<dbReference type="AlphaFoldDB" id="A0A7V7PMX0"/>
<evidence type="ECO:0000256" key="1">
    <source>
        <dbReference type="ARBA" id="ARBA00022801"/>
    </source>
</evidence>
<protein>
    <submittedName>
        <fullName evidence="4">Nucleoside hydrolase</fullName>
    </submittedName>
</protein>
<evidence type="ECO:0000313" key="5">
    <source>
        <dbReference type="Proteomes" id="UP000432089"/>
    </source>
</evidence>
<dbReference type="GO" id="GO:0005829">
    <property type="term" value="C:cytosol"/>
    <property type="evidence" value="ECO:0007669"/>
    <property type="project" value="TreeGrafter"/>
</dbReference>
<name>A0A7V7PMX0_9HYPH</name>
<evidence type="ECO:0000313" key="4">
    <source>
        <dbReference type="EMBL" id="KAB0678820.1"/>
    </source>
</evidence>
<dbReference type="CDD" id="cd02650">
    <property type="entry name" value="nuc_hydro_CaPnhB"/>
    <property type="match status" value="1"/>
</dbReference>
<accession>A0A7V7PMX0</accession>
<dbReference type="GO" id="GO:0006152">
    <property type="term" value="P:purine nucleoside catabolic process"/>
    <property type="evidence" value="ECO:0007669"/>
    <property type="project" value="TreeGrafter"/>
</dbReference>
<dbReference type="RefSeq" id="WP_150971021.1">
    <property type="nucleotide sequence ID" value="NZ_VZDO01000012.1"/>
</dbReference>
<comment type="caution">
    <text evidence="4">The sequence shown here is derived from an EMBL/GenBank/DDBJ whole genome shotgun (WGS) entry which is preliminary data.</text>
</comment>